<sequence>MPEIQIIAKDSHKTLVTTEGTSAKLSEASVVLVKVAASDVLVVNREGTNAVIRLKNGETIVIEGFFSGTAEPADNSLVFQDQNGQLIWAKFKDAENDADADSDADADADSDVEPQALLGEDLPAALPAEAPQALVSDVIYQPISSIQPLLYHDAGVNPWLWAAVPLVAGGIIAAASNSGSSNDSSPADTTPPNTNGVTFSVDPITSDNVINSTEAAGNVTVTGSLKNIPADAANTVVTVVVNGVTYTATVDKVAGTWSVVVPGSGLIADSDKTIDAKVTFTDAAGNSSNITESKTYTVDTTAPNAPVIDPINATNPVTGTAEAGSTVKVTFPDGTTATVVAGPDGKWTVPNPGDLKDGDKVTVVATDPAGNPSAPSTGTVDAVAPAVTVTTTLTNDTTPALSGTVNDPTAKVVVTVDGVNYPATNNGDGTWTLADNTLPVLTDGPHTVTVTATDPAGNVGTTNAVVTVDTTAPNAPVIDPINATNPVTGTAEAGSTVTVSFPDGTTATVVAGPDGKWTVPNPGDLKDGDKVTVVATDPAGNPSAPSTGTVDAVAPAVTVTTTLTNDSTPALSGTVNDPTAKVVVTVDGVNYPATNNGDGTWTLADNTLPVLTDGPHTVTVTATDPAGNVGTTNAVVTVDTTAPNAPVIDPINATNPVTGTAEAGSTVTVSFPDGTTATVVAGPDGKWTVPNPGDLKDGDKVTVVATDPAGNPSAPSTGTVDAVAPAVTVTTTLTNDSTPALSGTVNDPTAKVVVTVDGVNYPATNNGDGTWTLADNTLPVLTDGPHTVTVTATDPAGNVGTTNAVVTVDATAPNAPVIDPINATNPVTGTAEAGSTVKVTFPDGTTATVVAGPDGKWTVPNPGDLKDGDKVTVVATDPAGNPSAPSTGTVDAVAPAVTVTTTLTNDSTPALSGTVNDPTAKVVVTVDGVNYPATNNGDGTWTLADNTLPVLTDGPHTVTVTATDPAGNVGTTDAMVTVDTTAPNAPVLDPINATNPVTGTAEAGSTVKVTFPDGTTATVVAGPDGKWTVPNPGDLKDGDKVTVVATDPAGNPSAPSTGTVDAVAPAVTVTTTLTNDSTPALSGTVNDPTAKVVVTVDGVNYPATNNGNGTWTLADNTLPVLTDGPHTVTVTATDPAGNVGTTDAMVTVDTTAPNAPVLDPINATNPVTGTAEAGSTVKVTFPDGTTATVVAGPDGKWTVPNPGDLKDGDKVTVVATDPAGNPSAPSTGTVDAVAPAVTVTTTLTNDSTPALTGTVNDPTAKVVVTVDGVNYPATNNGNGTWTLADNTLPVLTDGPHTVTVTATDPAGNVGTGNAVVTVDTTAPGAPVLDPINATNPVTGTAEPGSTVTVSFPDGTTATVVAGPDGKWTVPNPGDLTDGQTVTATATDPAGNPSLPGTGVVDAVAPTVAVTTALTNDSTPALTGTVNDPTAKVVVTVDGVDYPAVNNGDGTWTLADNTLPVLTDGPHTVTVTATDPAGNVGTGNAVVTVDTTAPSAPVLDPINATNPVTGTAEPGSTVTVSFPDGTTATVVAGPDGKWTVPNPGDLTDGQTVTATATDPAGNPSAPSTGTVDAVAPAVTVTTTLTNDSTPALTGTVNDPTAKVVVTVDGVNYPATNNGNGTWTLADNTLPVLTDGPHTVTVTATDPAGNVGTGNAVVTVDTTAPGAPVLDPINATNPVTGTAEPGSTVTVSFPDGTTATVVAGPDGKWTVPNPGDLTDGQTVTATATDPAGNPSLPGTGVVDAVAPTVAVTTALTNDSTPALTGTVNDPTAKVVVTVDGVDYPAVNNGDGTWTLADNTLPVLTDGPHTVTVTATDPAGNVGTGNAVVTVDTTAPSAPVLDPINATNPVTGTAEPGSTVTVSFPDGTTATVVAGPDGKWTVPNPGDLTDGQTVTATATDPAGNPSLPGTGVVDAVAPTVAVTTALTNDSTPALTGTVNDPTAKVVVTVDGVDYPAVNNGDGTWTLADNTLPVLVDGPHTVTVTATDPAGNVGTTNAVVTVDTTAPTVGLSDVTTNDSTPELTGTVNDPTATVVVTVNGVNYTAVNNGNGSWTLADNTLPVLADGPHTVTVTATDPAGNVSTTSAVVTVDTAAANLLGPITVPDDLNADGFINTSELGTDGSFNARVALGPDAAVGTVVNVNGTDYTVSATDLSNGYITAAIPVTADGPITIHAQAVDSQGHISSPTNVIVTVDTAAPSAPVLDPINATNPVTGTAEAGSTVTVSFPDGTTATVVAGPDGKWTVPNPGDLTDGQTVTATATDPAGNPSLPGTGTVDAVAPTVAVTTALTNDSTPALTGTVNDPTAKVVVTVDGVDYPAVNNGDGTWTLADNTLPVLTDGPHTVTVTATDPAGNVGTGNAVVTVDTTAPGAPVLDPINATNPVTGTAEPGSTVTVSFPDGTTATVVAGPDGKWTVPNPGDLTDGQTVTATATDPAGNPSLPGTGVVDAVAPTVAVTTALTNDSTPALTGTVNDPTAKVVVTVDGVDYPAVNNGDGTWTLADNTLPVLTDGPHTVTVTATDPAGNVGTGNAVVTVDTTAPSAPVLDPINATNPVTGTAEPGSTVTVSFPDGTTATVVAGPDGKWTVPNPGDLTDGQTVTATATDPAGNPSLPGTGVVDAVAPTVAVTTTLTNDSTPALTGTVNDPTAKVVVTVDGVDYPAVNNGDGTWTLADNTLPVLADGPHTVTVTATDPAGNVGTTNAVVTVDTTAPTVGLSDVTTNDSTPELTGTVNDPTATVVVTVNGVNYTAVNNGNGSWTLADNTLPVLADGPHTVTVTATDPAGNVSTTSAVVTVDTAAANLLGPITVPDDLNADGFINTSELGTDGSFNARVALGPDAAVGTVVNVNGTDYTVSATDLSNGYITAAIPVTADGPITIHAQAVDSQGHISSPTNVIVTVDTAAPSAPVLDPINATNPVTGTAEAGSTVTVSFPDGTTATVVAGPDGKWTVPNPGDLTDGQTVTATATDPAGNPSLPGTGTVDAVAPTVAVTTALTNDSTPALTGTVNDPTAKVVVTVDGVDYPAVNNGDGTWTLADNTLPVLTDGPHTVTVTATDPAGNVGTGNAVVTVDTTAPGAPVLDPINATNPVTGTAEPGSTVTVSFPDGTTATVVAGPDGKWTVPNPGDLTDGQTVTATATDPAGNPSLPGTGVVDAVAPTVAVTTALTNDSTPALTGTVNDPTAKVVVTVDGVDYPAVNNGDGTWTLADNTLPVLTDGPHTVTVTATDPAGNVGTGNAVVTVDTTAPSAPVLDPINATNPVTGTAEPGSTVTVSFPDGTTATVVAGPDGKWTVPNPGDLTDGQTVTATATDPAGNPSLPGTGVVDAVAPTVAVTTTLTNDSTPALTGTVNDPTAKVVVTVDGVDYPAVNNGDGTWTLADNTLPVLADGPHTVTVTATDPAGNVGTTNAVVTVDTTAPTVGLSDVTTNDSTPELTGTVNDPTATVVVTVNGVNYTAVNNGNGSWTLADNTLPVLADGPHTVTVTATDPAGNVSTTSAVVTVDTAAANLLGPITVPDDLNADGIINASELGTDGSFNARVALGPDAAVGTVVNVNGTDYTVSATDLSNGYITAAIPVTADGPITIHAQAVDSQGHISSPTDVTVTVDTTAANLLGSITVPDDLNADGIINASELGTDGSFNARVALGPDAAVGTVVNVNGTDYTVSATDLGNGYITAAIPVTADGPIIIHAQAVDAQGNISSPTDVTVTLDTTAPTVALSDVTTNDSTPELTGTVNDPAATVVVTVNGVDYTAVNNGNGTWTLADNTLPVLADGPHTVTVTATDPAGNVGTGSAVVTVDTAAANLLGPITVPDDLNADGIINAAELGTDGSFNARVALGPDAVVGTVVNVNGTDYTVSATDLTNGYITAAIPVTADGPITIHAQAVDSQGHISSPADVIVTVDTLPANLLGAITVPDDLNADGIINASELGKDGSINARVALGSDAAVGTVVNVNGTDYTVSATDLGNGYITAAIPVTADGPIIIHAQAVDAQGNISSPTDVTVTVDTTAANLLGAITVPDDLNTDGIINASELGTDNSFNARVGLGPDAAVGTVVNVNGTDYTVSATDLTNGYITAVIPVVADGPITIHAQAVDAQGNISSPTDVTVTVDTTPANLLGAITVPDDLNTDGIINASELGADGSFNARVALGPDAAVGTVVNVNGTDYTVSATDLTNGYITAAIPVTADGPITIHAQAVDAQGNISSPTDVTVTVDTTPANLLGPITVPDDLNADGIINASELGADGSFNARVTLGPDAAVGTVVNVNGTDYTVNATDLTNGYITAAIPVTADGPITIHAQAVDAQGNISSPTDVTVTVDTTPANLLGAITVPDDLNADGIINASELGTDGSFNARVALGPDAAVGTVVNVNGTDYTVSATDLGNGYITAAIPVTVDGPITIHAQAVDAQGNISSPTDVTVTLDTTAPTVALSDVTTNDSTPELTGTVNDPAATVVVTVNGVNYTAVNNGNGTWTLADNTLPVLADGPHTVTVTATDPAGNVGTGSAVVTVDTAAANLLGPITVPDDLNADGIINAAELGTDGSFNARVALGPDAVVGTVVNVNGTDYTVNATDLTNGYITAAIPVTADGPITIHAQAVDSQGHISSPTDVIVNVDTVPANLLGPITVPDDLNADSIINASELGTDGSFNARVALGPDAAVGTVVNVNGTDYTVNATDLGNGYITAAIPVTADGPITIHAQAVDAQGNISSPTDVTVTVDTTPADLITAITVPDDLNIDGIINASELGTDGSFNARVGLGPDAAVGTVVNVNGTNYTVNATDLSNGYITAAIAVTADGPVTIHAQAVDAQGNIDNATDVTVTVDTTPPDINAAAIAINPITGDNILSPVETAGTVNITGTVTIPADATVTSVVVNVNGTDYTAVVDPANGTWTIGVPGSQLVADTDLTVDAKATFTDAAGNSSNLQATQSYTIASSSIIAYDNFDTAVLAPQPLQIANDAALGSKTYLALVSLAGLNLQLGSEAVNFNVAANQEGNATFTYSALIGVNALSDYSLVVQKFDTATGQWTSIYGGGQADILHLTLLGSTPGVVIDGLEQGQYRAFMTYNGLAGIGLLGTLTGTMDIYDTTQIGGFYTEAADGNVIVDVNSNGQADVVTPNTVVSEVNNQPVLANGTIINGTYGTLVINLDGSYTYTPNQNASGVGQVDHFVYTLKDSVTGDVAQAALNIQLSSVKAADNLAVAEINPESLLVANDVALGSASYVAAVSLAGLDLQLLGKPTVAFNVDADRQGTATFTFSGLLNAGVLNDYSIVVQKYDAATGQWVSIGGNNPQVTLVSLSLIGGTPTAVIEGLDPGQYRAFMGYSGLLGVGIGGTLTGTMDVYNPYVVSGYSVDPISGNVIKDAGINGAVDAASNNAVISAVNGNAVNATGTTTITGTYGTLVIDQHGNYTYTPNADGLNLGKVDQFSYTLLDPATGNTSQAVLYVHLDSNKVAMTWNAADPSQPAVITGHVPVDAMDNVASAAIDMVYPTTQQVLSNAISYNWLLGVGGVVIGSKQGTATFNVAEGHVSEAIISVNFGSVATVVDGLHVVLTRVNPDGTRTVIADSANTGVLDLLGIFGSEVKFKVDNLGSGSYELFMESNTLLTALGSVTASITLNNGDITQVPNLVVTPVTGNVLSDDNSAVYGPNYTPDYITTTTVVTSVTSETGNTQAVNVGSSTVIVGAYGSLTINADGTYSYQATANTQNIGKVDSFTYTVTDPVTGRTDTATLHIQIGSPDVNITWNNVNPGADAVIPLPVANADTNHATVSMKQVTDAVVDVPSGNVSLSTLPPVLSSTVTSNQFVVAANTVTDVHVQLNYLASLSLSVLPTTGYKIQQFVGGAWVDTVYSGSATALAGILGAPAYSADVSHLSAGTYRVVFSLSSLLPIGNMSLDSVVTTKTTHLDTYTPDGQSDWIHGNILLGDTTGGVADTSAASQLYVEVTPGNYQIAAGQAINTGEGTLYLYHDGSYYYKALDTAANATIDTINYKLVSVTGAESTSTLTINLSQELNSLAVSTGANDTFTLGNGSDTLIYNTLTAASVNSPTGGNTTAGGVDRWTDFHVGNTATDSQADKIDISNLLLTHPNSLTIGQYVSVSYDAATQNATISVDRDGLGLTYSSTQLLTIHLDQARTSLTLNDLLNNGQIIY</sequence>
<feature type="domain" description="Bacterial Ig" evidence="2">
    <location>
        <begin position="1152"/>
        <end position="1230"/>
    </location>
</feature>
<dbReference type="Pfam" id="PF17936">
    <property type="entry name" value="Big_6"/>
    <property type="match status" value="16"/>
</dbReference>
<feature type="domain" description="Bacterial Ig" evidence="2">
    <location>
        <begin position="302"/>
        <end position="380"/>
    </location>
</feature>
<accession>A0AB37CZ73</accession>
<name>A0AB37CZ73_ACINO</name>
<evidence type="ECO:0000313" key="6">
    <source>
        <dbReference type="Proteomes" id="UP000325778"/>
    </source>
</evidence>
<evidence type="ECO:0000259" key="3">
    <source>
        <dbReference type="Pfam" id="PF19077"/>
    </source>
</evidence>
<feature type="domain" description="Bacterial Ig" evidence="2">
    <location>
        <begin position="1832"/>
        <end position="1907"/>
    </location>
</feature>
<feature type="domain" description="Bacterial Ig" evidence="2">
    <location>
        <begin position="1322"/>
        <end position="1397"/>
    </location>
</feature>
<dbReference type="Proteomes" id="UP000325778">
    <property type="component" value="Chromosome"/>
</dbReference>
<feature type="domain" description="Bacterial Ig" evidence="2">
    <location>
        <begin position="2364"/>
        <end position="2439"/>
    </location>
</feature>
<feature type="compositionally biased region" description="Polar residues" evidence="1">
    <location>
        <begin position="190"/>
        <end position="200"/>
    </location>
</feature>
<dbReference type="NCBIfam" id="NF033510">
    <property type="entry name" value="Ca_tandemer"/>
    <property type="match status" value="39"/>
</dbReference>
<dbReference type="RefSeq" id="WP_153518661.1">
    <property type="nucleotide sequence ID" value="NZ_CP045560.1"/>
</dbReference>
<dbReference type="InterPro" id="IPR048051">
    <property type="entry name" value="BapA-like_prefix-like"/>
</dbReference>
<feature type="domain" description="Bacterial Ig-like" evidence="3">
    <location>
        <begin position="1242"/>
        <end position="1320"/>
    </location>
</feature>
<feature type="domain" description="Bacterial Ig-like" evidence="3">
    <location>
        <begin position="562"/>
        <end position="640"/>
    </location>
</feature>
<dbReference type="InterPro" id="IPR013783">
    <property type="entry name" value="Ig-like_fold"/>
</dbReference>
<dbReference type="Pfam" id="PF22783">
    <property type="entry name" value="BapA_N"/>
    <property type="match status" value="1"/>
</dbReference>
<dbReference type="EMBL" id="CP045560">
    <property type="protein sequence ID" value="QGA45105.1"/>
    <property type="molecule type" value="Genomic_DNA"/>
</dbReference>
<dbReference type="InterPro" id="IPR010221">
    <property type="entry name" value="VCBS_dom"/>
</dbReference>
<feature type="domain" description="Bacterial Ig-like" evidence="3">
    <location>
        <begin position="1072"/>
        <end position="1150"/>
    </location>
</feature>
<dbReference type="Gene3D" id="2.60.40.10">
    <property type="entry name" value="Immunoglobulins"/>
    <property type="match status" value="48"/>
</dbReference>
<feature type="domain" description="Bacterial Ig" evidence="2">
    <location>
        <begin position="2896"/>
        <end position="2974"/>
    </location>
</feature>
<feature type="domain" description="Bacterial Ig-like" evidence="3">
    <location>
        <begin position="732"/>
        <end position="809"/>
    </location>
</feature>
<evidence type="ECO:0000259" key="2">
    <source>
        <dbReference type="Pfam" id="PF17936"/>
    </source>
</evidence>
<gene>
    <name evidence="5" type="ORF">GD578_15375</name>
</gene>
<feature type="domain" description="Bacterial Ig-like" evidence="3">
    <location>
        <begin position="1582"/>
        <end position="1660"/>
    </location>
</feature>
<dbReference type="NCBIfam" id="NF045619">
    <property type="entry name" value="adhes_GNV_Cterm"/>
    <property type="match status" value="3"/>
</dbReference>
<dbReference type="Pfam" id="PF19077">
    <property type="entry name" value="Big_13"/>
    <property type="match status" value="21"/>
</dbReference>
<feature type="region of interest" description="Disordered" evidence="1">
    <location>
        <begin position="177"/>
        <end position="200"/>
    </location>
</feature>
<feature type="domain" description="Bacterial Ig-like" evidence="3">
    <location>
        <begin position="2284"/>
        <end position="2362"/>
    </location>
</feature>
<feature type="domain" description="Bacterial Ig-like" evidence="3">
    <location>
        <begin position="1412"/>
        <end position="1490"/>
    </location>
</feature>
<feature type="domain" description="Bacterial Ig-like" evidence="3">
    <location>
        <begin position="2454"/>
        <end position="2532"/>
    </location>
</feature>
<feature type="domain" description="Bacterial Ig" evidence="2">
    <location>
        <begin position="3066"/>
        <end position="3141"/>
    </location>
</feature>
<feature type="domain" description="Bacterial Ig" evidence="2">
    <location>
        <begin position="1662"/>
        <end position="1737"/>
    </location>
</feature>
<dbReference type="NCBIfam" id="NF033677">
    <property type="entry name" value="biofilm_BapA_N"/>
    <property type="match status" value="1"/>
</dbReference>
<feature type="domain" description="Bacterial Ig" evidence="2">
    <location>
        <begin position="1492"/>
        <end position="1570"/>
    </location>
</feature>
<dbReference type="InterPro" id="IPR041498">
    <property type="entry name" value="Big_6"/>
</dbReference>
<feature type="domain" description="Bacterial Ig" evidence="2">
    <location>
        <begin position="982"/>
        <end position="1060"/>
    </location>
</feature>
<dbReference type="NCBIfam" id="TIGR01965">
    <property type="entry name" value="VCBS_repeat"/>
    <property type="match status" value="1"/>
</dbReference>
<feature type="domain" description="Bacterial Ig-like" evidence="3">
    <location>
        <begin position="3708"/>
        <end position="3788"/>
    </location>
</feature>
<proteinExistence type="predicted"/>
<organism evidence="5 6">
    <name type="scientific">Acinetobacter nosocomialis</name>
    <dbReference type="NCBI Taxonomy" id="106654"/>
    <lineage>
        <taxon>Bacteria</taxon>
        <taxon>Pseudomonadati</taxon>
        <taxon>Pseudomonadota</taxon>
        <taxon>Gammaproteobacteria</taxon>
        <taxon>Moraxellales</taxon>
        <taxon>Moraxellaceae</taxon>
        <taxon>Acinetobacter</taxon>
        <taxon>Acinetobacter calcoaceticus/baumannii complex</taxon>
    </lineage>
</organism>
<feature type="domain" description="Bacterial Ig-like" evidence="3">
    <location>
        <begin position="4420"/>
        <end position="4500"/>
    </location>
</feature>
<feature type="domain" description="Bacterial Ig-like" evidence="3">
    <location>
        <begin position="902"/>
        <end position="980"/>
    </location>
</feature>
<evidence type="ECO:0000259" key="4">
    <source>
        <dbReference type="Pfam" id="PF22783"/>
    </source>
</evidence>
<feature type="domain" description="Bacterial Ig-like" evidence="3">
    <location>
        <begin position="3156"/>
        <end position="3234"/>
    </location>
</feature>
<feature type="domain" description="Bacterial Ig" evidence="2">
    <location>
        <begin position="472"/>
        <end position="550"/>
    </location>
</feature>
<protein>
    <submittedName>
        <fullName evidence="5">BapA prefix-like domain-containing protein</fullName>
    </submittedName>
</protein>
<feature type="domain" description="Bacterial Ig" evidence="2">
    <location>
        <begin position="2194"/>
        <end position="2272"/>
    </location>
</feature>
<feature type="domain" description="Bacterial Ig" evidence="2">
    <location>
        <begin position="812"/>
        <end position="890"/>
    </location>
</feature>
<feature type="domain" description="Bacterial Ig" evidence="2">
    <location>
        <begin position="642"/>
        <end position="720"/>
    </location>
</feature>
<feature type="domain" description="Bacterial Ig-like" evidence="3">
    <location>
        <begin position="3326"/>
        <end position="3404"/>
    </location>
</feature>
<feature type="domain" description="Bacterial Ig-like" evidence="3">
    <location>
        <begin position="3412"/>
        <end position="3492"/>
    </location>
</feature>
<feature type="domain" description="Bacterial Ig-like" evidence="3">
    <location>
        <begin position="2986"/>
        <end position="3064"/>
    </location>
</feature>
<feature type="domain" description="Bacterial Ig-like" evidence="3">
    <location>
        <begin position="1752"/>
        <end position="1830"/>
    </location>
</feature>
<feature type="domain" description="Bacterial Ig" evidence="2">
    <location>
        <begin position="3236"/>
        <end position="3311"/>
    </location>
</feature>
<feature type="domain" description="Bacterial Ig-like" evidence="3">
    <location>
        <begin position="2710"/>
        <end position="2790"/>
    </location>
</feature>
<reference evidence="5 6" key="1">
    <citation type="journal article" date="2021" name="MSphere">
        <title>Complete Genome Sequencing of Acinetobacter baumannii AC1633 and Acinetobacter nosocomialis AC1530 Unveils a Large Multidrug-Resistant Plasmid Encoding the NDM-1 and OXA-58 Carbapenemases.</title>
        <authorList>
            <person name="Alattraqchi A.G."/>
            <person name="Mohd Rani F."/>
            <person name="A. Rahman N.I."/>
            <person name="Ismail S."/>
            <person name="Cleary D.W."/>
            <person name="Clarke S.C."/>
            <person name="Yeo C.C."/>
        </authorList>
    </citation>
    <scope>NUCLEOTIDE SEQUENCE [LARGE SCALE GENOMIC DNA]</scope>
    <source>
        <strain evidence="5 6">AC1530</strain>
    </source>
</reference>
<feature type="domain" description="Bacterial Ig-like" evidence="3">
    <location>
        <begin position="1922"/>
        <end position="2000"/>
    </location>
</feature>
<dbReference type="InterPro" id="IPR019960">
    <property type="entry name" value="T1SS_VCA0849"/>
</dbReference>
<evidence type="ECO:0000313" key="5">
    <source>
        <dbReference type="EMBL" id="QGA45105.1"/>
    </source>
</evidence>
<feature type="domain" description="Bacterial Ig-like" evidence="3">
    <location>
        <begin position="2008"/>
        <end position="2088"/>
    </location>
</feature>
<feature type="domain" description="Bacterial Ig" evidence="2">
    <location>
        <begin position="2534"/>
        <end position="2609"/>
    </location>
</feature>
<dbReference type="InterPro" id="IPR044016">
    <property type="entry name" value="Big_13"/>
</dbReference>
<feature type="domain" description="Biofilm-associated protein BapA-like prefix-like" evidence="4">
    <location>
        <begin position="1"/>
        <end position="117"/>
    </location>
</feature>
<dbReference type="InterPro" id="IPR055014">
    <property type="entry name" value="BapA_Bap-like_C"/>
</dbReference>
<feature type="domain" description="Bacterial Ig-like" evidence="3">
    <location>
        <begin position="2624"/>
        <end position="2702"/>
    </location>
</feature>
<feature type="compositionally biased region" description="Low complexity" evidence="1">
    <location>
        <begin position="177"/>
        <end position="188"/>
    </location>
</feature>
<feature type="domain" description="Bacterial Ig-like" evidence="3">
    <location>
        <begin position="392"/>
        <end position="470"/>
    </location>
</feature>
<evidence type="ECO:0000256" key="1">
    <source>
        <dbReference type="SAM" id="MobiDB-lite"/>
    </source>
</evidence>
<dbReference type="NCBIfam" id="TIGR03661">
    <property type="entry name" value="T1SS_VCA0849"/>
    <property type="match status" value="1"/>
</dbReference>